<evidence type="ECO:0000313" key="3">
    <source>
        <dbReference type="EMBL" id="TVT52690.1"/>
    </source>
</evidence>
<dbReference type="GO" id="GO:0046076">
    <property type="term" value="P:dTTP catabolic process"/>
    <property type="evidence" value="ECO:0007669"/>
    <property type="project" value="TreeGrafter"/>
</dbReference>
<proteinExistence type="predicted"/>
<dbReference type="Proteomes" id="UP000320011">
    <property type="component" value="Unassembled WGS sequence"/>
</dbReference>
<dbReference type="FunFam" id="1.10.287.1080:FF:000001">
    <property type="entry name" value="Nucleoside triphosphate pyrophosphohydrolase"/>
    <property type="match status" value="1"/>
</dbReference>
<dbReference type="GO" id="GO:0006203">
    <property type="term" value="P:dGTP catabolic process"/>
    <property type="evidence" value="ECO:0007669"/>
    <property type="project" value="TreeGrafter"/>
</dbReference>
<dbReference type="Pfam" id="PF03819">
    <property type="entry name" value="MazG"/>
    <property type="match status" value="1"/>
</dbReference>
<keyword evidence="4" id="KW-1185">Reference proteome</keyword>
<dbReference type="PANTHER" id="PTHR30522">
    <property type="entry name" value="NUCLEOSIDE TRIPHOSPHATE PYROPHOSPHOHYDROLASE"/>
    <property type="match status" value="1"/>
</dbReference>
<evidence type="ECO:0000313" key="4">
    <source>
        <dbReference type="Proteomes" id="UP000320011"/>
    </source>
</evidence>
<dbReference type="GO" id="GO:0046052">
    <property type="term" value="P:UTP catabolic process"/>
    <property type="evidence" value="ECO:0007669"/>
    <property type="project" value="TreeGrafter"/>
</dbReference>
<feature type="compositionally biased region" description="Basic and acidic residues" evidence="1">
    <location>
        <begin position="1"/>
        <end position="13"/>
    </location>
</feature>
<comment type="caution">
    <text evidence="3">The sequence shown here is derived from an EMBL/GenBank/DDBJ whole genome shotgun (WGS) entry which is preliminary data.</text>
</comment>
<evidence type="ECO:0000256" key="1">
    <source>
        <dbReference type="SAM" id="MobiDB-lite"/>
    </source>
</evidence>
<accession>A0A558CV91</accession>
<dbReference type="GO" id="GO:0046047">
    <property type="term" value="P:TTP catabolic process"/>
    <property type="evidence" value="ECO:0007669"/>
    <property type="project" value="TreeGrafter"/>
</dbReference>
<reference evidence="3 4" key="2">
    <citation type="submission" date="2019-08" db="EMBL/GenBank/DDBJ databases">
        <title>Amycolatopsis acidicola sp. nov., isolated from peat swamp forest soil.</title>
        <authorList>
            <person name="Srisuk N."/>
        </authorList>
    </citation>
    <scope>NUCLEOTIDE SEQUENCE [LARGE SCALE GENOMIC DNA]</scope>
    <source>
        <strain evidence="3 4">TBRC 6029</strain>
    </source>
</reference>
<dbReference type="EMBL" id="VJWX01000098">
    <property type="protein sequence ID" value="TVT52690.1"/>
    <property type="molecule type" value="Genomic_DNA"/>
</dbReference>
<dbReference type="GO" id="GO:0046061">
    <property type="term" value="P:dATP catabolic process"/>
    <property type="evidence" value="ECO:0007669"/>
    <property type="project" value="TreeGrafter"/>
</dbReference>
<dbReference type="AlphaFoldDB" id="A0A558CV91"/>
<gene>
    <name evidence="3" type="ORF">FNH05_12660</name>
</gene>
<dbReference type="CDD" id="cd11528">
    <property type="entry name" value="NTP-PPase_MazG_Nterm"/>
    <property type="match status" value="1"/>
</dbReference>
<protein>
    <submittedName>
        <fullName evidence="3">MazG family protein</fullName>
    </submittedName>
</protein>
<name>A0A558CV91_9PSEU</name>
<dbReference type="SUPFAM" id="SSF101386">
    <property type="entry name" value="all-alpha NTP pyrophosphatases"/>
    <property type="match status" value="1"/>
</dbReference>
<dbReference type="OrthoDB" id="9808939at2"/>
<dbReference type="InterPro" id="IPR004518">
    <property type="entry name" value="MazG-like_dom"/>
</dbReference>
<sequence>MGPDRAEPRGQRGRDHRSRPLGEGNSPALTATVVLLPYPAAGVPAAAFPFLGGARAVYASGVSEQVADLLGAKPAPERDALVAEAAEGPLVLIAAHAGDPLVAALPQARIVAQPSGACLVEAAQVMDRLRSPGGCPWDAAQTHESLRQYLVEETYELLEAIEDGDRTALREELGDVLLQVLFHARVAAEHPDDPFDIDVVAGELVAKLVGRHPHVFADAARIETAEHQEVKWEELKQAEKQRESLVDGVALGQPAAALAGKLGHRSGRAGIPLDLLPSGTDAAAQLFRIAATARRAGVDPEGELRAVAKRFAEEVREAERNARADGVEPSTLEADGWRAYWPKRVSPQ</sequence>
<dbReference type="PANTHER" id="PTHR30522:SF0">
    <property type="entry name" value="NUCLEOSIDE TRIPHOSPHATE PYROPHOSPHOHYDROLASE"/>
    <property type="match status" value="1"/>
</dbReference>
<evidence type="ECO:0000259" key="2">
    <source>
        <dbReference type="Pfam" id="PF03819"/>
    </source>
</evidence>
<dbReference type="GO" id="GO:0047429">
    <property type="term" value="F:nucleoside triphosphate diphosphatase activity"/>
    <property type="evidence" value="ECO:0007669"/>
    <property type="project" value="TreeGrafter"/>
</dbReference>
<dbReference type="GO" id="GO:0006950">
    <property type="term" value="P:response to stress"/>
    <property type="evidence" value="ECO:0007669"/>
    <property type="project" value="UniProtKB-ARBA"/>
</dbReference>
<organism evidence="3 4">
    <name type="scientific">Amycolatopsis rhizosphaerae</name>
    <dbReference type="NCBI Taxonomy" id="2053003"/>
    <lineage>
        <taxon>Bacteria</taxon>
        <taxon>Bacillati</taxon>
        <taxon>Actinomycetota</taxon>
        <taxon>Actinomycetes</taxon>
        <taxon>Pseudonocardiales</taxon>
        <taxon>Pseudonocardiaceae</taxon>
        <taxon>Amycolatopsis</taxon>
    </lineage>
</organism>
<feature type="region of interest" description="Disordered" evidence="1">
    <location>
        <begin position="1"/>
        <end position="26"/>
    </location>
</feature>
<dbReference type="InterPro" id="IPR011551">
    <property type="entry name" value="NTP_PyrPHydrolase_MazG"/>
</dbReference>
<reference evidence="3 4" key="1">
    <citation type="submission" date="2019-07" db="EMBL/GenBank/DDBJ databases">
        <authorList>
            <person name="Duangmal K."/>
            <person name="Teo W.F.A."/>
        </authorList>
    </citation>
    <scope>NUCLEOTIDE SEQUENCE [LARGE SCALE GENOMIC DNA]</scope>
    <source>
        <strain evidence="3 4">TBRC 6029</strain>
    </source>
</reference>
<dbReference type="GO" id="GO:0046081">
    <property type="term" value="P:dUTP catabolic process"/>
    <property type="evidence" value="ECO:0007669"/>
    <property type="project" value="TreeGrafter"/>
</dbReference>
<feature type="domain" description="NTP pyrophosphohydrolase MazG-like" evidence="2">
    <location>
        <begin position="141"/>
        <end position="216"/>
    </location>
</feature>
<dbReference type="InterPro" id="IPR048015">
    <property type="entry name" value="NTP-PPase_MazG-like_N"/>
</dbReference>
<dbReference type="Gene3D" id="1.10.287.1080">
    <property type="entry name" value="MazG-like"/>
    <property type="match status" value="2"/>
</dbReference>